<organism evidence="6 7">
    <name type="scientific">Paratrimastix pyriformis</name>
    <dbReference type="NCBI Taxonomy" id="342808"/>
    <lineage>
        <taxon>Eukaryota</taxon>
        <taxon>Metamonada</taxon>
        <taxon>Preaxostyla</taxon>
        <taxon>Paratrimastigidae</taxon>
        <taxon>Paratrimastix</taxon>
    </lineage>
</organism>
<keyword evidence="7" id="KW-1185">Reference proteome</keyword>
<dbReference type="PANTHER" id="PTHR48007:SF4">
    <property type="entry name" value="LEUCINE-RICH REPEAT RECEPTOR-LIKE PROTEIN KINASE PXC1"/>
    <property type="match status" value="1"/>
</dbReference>
<reference evidence="6" key="1">
    <citation type="journal article" date="2022" name="bioRxiv">
        <title>Genomics of Preaxostyla Flagellates Illuminates Evolutionary Transitions and the Path Towards Mitochondrial Loss.</title>
        <authorList>
            <person name="Novak L.V.F."/>
            <person name="Treitli S.C."/>
            <person name="Pyrih J."/>
            <person name="Halakuc P."/>
            <person name="Pipaliya S.V."/>
            <person name="Vacek V."/>
            <person name="Brzon O."/>
            <person name="Soukal P."/>
            <person name="Eme L."/>
            <person name="Dacks J.B."/>
            <person name="Karnkowska A."/>
            <person name="Elias M."/>
            <person name="Hampl V."/>
        </authorList>
    </citation>
    <scope>NUCLEOTIDE SEQUENCE</scope>
    <source>
        <strain evidence="6">RCP-MX</strain>
    </source>
</reference>
<dbReference type="SUPFAM" id="SSF57184">
    <property type="entry name" value="Growth factor receptor domain"/>
    <property type="match status" value="1"/>
</dbReference>
<feature type="transmembrane region" description="Helical" evidence="3">
    <location>
        <begin position="322"/>
        <end position="346"/>
    </location>
</feature>
<dbReference type="PRINTS" id="PR00019">
    <property type="entry name" value="LEURICHRPT"/>
</dbReference>
<keyword evidence="3" id="KW-1133">Transmembrane helix</keyword>
<evidence type="ECO:0000313" key="6">
    <source>
        <dbReference type="EMBL" id="KAJ4454426.1"/>
    </source>
</evidence>
<feature type="chain" id="PRO_5045671138" evidence="4">
    <location>
        <begin position="19"/>
        <end position="371"/>
    </location>
</feature>
<keyword evidence="3" id="KW-0812">Transmembrane</keyword>
<gene>
    <name evidence="6" type="ORF">PAPYR_10877</name>
</gene>
<dbReference type="InterPro" id="IPR003591">
    <property type="entry name" value="Leu-rich_rpt_typical-subtyp"/>
</dbReference>
<evidence type="ECO:0000256" key="2">
    <source>
        <dbReference type="ARBA" id="ARBA00022737"/>
    </source>
</evidence>
<proteinExistence type="predicted"/>
<dbReference type="Pfam" id="PF12799">
    <property type="entry name" value="LRR_4"/>
    <property type="match status" value="1"/>
</dbReference>
<evidence type="ECO:0000259" key="5">
    <source>
        <dbReference type="Pfam" id="PF07699"/>
    </source>
</evidence>
<keyword evidence="1" id="KW-0433">Leucine-rich repeat</keyword>
<protein>
    <submittedName>
        <fullName evidence="6">Leucine Rich Repeat protein</fullName>
    </submittedName>
</protein>
<dbReference type="InterPro" id="IPR009030">
    <property type="entry name" value="Growth_fac_rcpt_cys_sf"/>
</dbReference>
<name>A0ABQ8U987_9EUKA</name>
<dbReference type="EMBL" id="JAPMOS010000158">
    <property type="protein sequence ID" value="KAJ4454426.1"/>
    <property type="molecule type" value="Genomic_DNA"/>
</dbReference>
<feature type="signal peptide" evidence="4">
    <location>
        <begin position="1"/>
        <end position="18"/>
    </location>
</feature>
<dbReference type="PROSITE" id="PS51450">
    <property type="entry name" value="LRR"/>
    <property type="match status" value="1"/>
</dbReference>
<accession>A0ABQ8U987</accession>
<keyword evidence="2" id="KW-0677">Repeat</keyword>
<feature type="domain" description="Tyrosine-protein kinase ephrin type A/B receptor-like" evidence="5">
    <location>
        <begin position="276"/>
        <end position="308"/>
    </location>
</feature>
<evidence type="ECO:0000313" key="7">
    <source>
        <dbReference type="Proteomes" id="UP001141327"/>
    </source>
</evidence>
<sequence length="371" mass="39943">MSPWTLLSLFLLAGVAMAADEDEIDALKDLYKNTAGANWTVNTNWTIGDPCKNHWYGVYCDSGSRVTALLLSNNGLAGKLVAIDTSLDQLRTLDLSNNRLTGDFSKLAPYLCSLPQLSVLNLGGNGFTGTLTNCFVKASVDFFYMRDNHLSGSLRDILATPSLVELDLSGNKFHTQLPSSFDDLVNIVKLDLSNNQLYGYLSSELGDLATLKLLNLSHNNFTGTIPSALAALDFTADFSGNTWECPIPSGLSVNCTHCRAGYTVVNGLCKECPAGFSGNGHSECVMCPANTFSPVAGSAFCSQCPRGAFSFEGSADCVGTFLLVQFVLIVLVLVLVVLSLILYCVLRCWLKRHNKAPANDGATAYLHPEFS</sequence>
<evidence type="ECO:0000256" key="1">
    <source>
        <dbReference type="ARBA" id="ARBA00022614"/>
    </source>
</evidence>
<dbReference type="Gene3D" id="2.10.50.10">
    <property type="entry name" value="Tumor Necrosis Factor Receptor, subunit A, domain 2"/>
    <property type="match status" value="1"/>
</dbReference>
<dbReference type="InterPro" id="IPR011641">
    <property type="entry name" value="Tyr-kin_ephrin_A/B_rcpt-like"/>
</dbReference>
<dbReference type="PANTHER" id="PTHR48007">
    <property type="entry name" value="LEUCINE-RICH REPEAT RECEPTOR-LIKE PROTEIN KINASE PXC1"/>
    <property type="match status" value="1"/>
</dbReference>
<dbReference type="Gene3D" id="3.80.10.10">
    <property type="entry name" value="Ribonuclease Inhibitor"/>
    <property type="match status" value="2"/>
</dbReference>
<dbReference type="InterPro" id="IPR025875">
    <property type="entry name" value="Leu-rich_rpt_4"/>
</dbReference>
<dbReference type="InterPro" id="IPR001611">
    <property type="entry name" value="Leu-rich_rpt"/>
</dbReference>
<dbReference type="SMART" id="SM01411">
    <property type="entry name" value="Ephrin_rec_like"/>
    <property type="match status" value="1"/>
</dbReference>
<evidence type="ECO:0000256" key="4">
    <source>
        <dbReference type="SAM" id="SignalP"/>
    </source>
</evidence>
<dbReference type="Proteomes" id="UP001141327">
    <property type="component" value="Unassembled WGS sequence"/>
</dbReference>
<keyword evidence="4" id="KW-0732">Signal</keyword>
<comment type="caution">
    <text evidence="6">The sequence shown here is derived from an EMBL/GenBank/DDBJ whole genome shotgun (WGS) entry which is preliminary data.</text>
</comment>
<dbReference type="InterPro" id="IPR032675">
    <property type="entry name" value="LRR_dom_sf"/>
</dbReference>
<keyword evidence="3" id="KW-0472">Membrane</keyword>
<dbReference type="SUPFAM" id="SSF52058">
    <property type="entry name" value="L domain-like"/>
    <property type="match status" value="1"/>
</dbReference>
<dbReference type="Pfam" id="PF07699">
    <property type="entry name" value="Ephrin_rec_like"/>
    <property type="match status" value="1"/>
</dbReference>
<dbReference type="InterPro" id="IPR046959">
    <property type="entry name" value="PRK1-6/SRF4-like"/>
</dbReference>
<dbReference type="SMART" id="SM00369">
    <property type="entry name" value="LRR_TYP"/>
    <property type="match status" value="4"/>
</dbReference>
<dbReference type="Pfam" id="PF00560">
    <property type="entry name" value="LRR_1"/>
    <property type="match status" value="3"/>
</dbReference>
<evidence type="ECO:0000256" key="3">
    <source>
        <dbReference type="SAM" id="Phobius"/>
    </source>
</evidence>